<evidence type="ECO:0000313" key="3">
    <source>
        <dbReference type="Proteomes" id="UP000010408"/>
    </source>
</evidence>
<keyword evidence="1" id="KW-0732">Signal</keyword>
<dbReference type="EMBL" id="AMEQ01000025">
    <property type="protein sequence ID" value="EKY01515.1"/>
    <property type="molecule type" value="Genomic_DNA"/>
</dbReference>
<dbReference type="Pfam" id="PF16120">
    <property type="entry name" value="DUF4836"/>
    <property type="match status" value="1"/>
</dbReference>
<evidence type="ECO:0008006" key="4">
    <source>
        <dbReference type="Google" id="ProtNLM"/>
    </source>
</evidence>
<dbReference type="RefSeq" id="WP_005469269.1">
    <property type="nucleotide sequence ID" value="NZ_KB291046.1"/>
</dbReference>
<accession>L1NE12</accession>
<dbReference type="eggNOG" id="ENOG50332SD">
    <property type="taxonomic scope" value="Bacteria"/>
</dbReference>
<gene>
    <name evidence="2" type="ORF">HMPREF9134_00892</name>
</gene>
<dbReference type="STRING" id="1127696.HMPREF9134_00892"/>
<dbReference type="InterPro" id="IPR032276">
    <property type="entry name" value="DUF4836"/>
</dbReference>
<evidence type="ECO:0000256" key="1">
    <source>
        <dbReference type="SAM" id="SignalP"/>
    </source>
</evidence>
<protein>
    <recommendedName>
        <fullName evidence="4">DUF4836 domain-containing protein</fullName>
    </recommendedName>
</protein>
<dbReference type="Proteomes" id="UP000010408">
    <property type="component" value="Unassembled WGS sequence"/>
</dbReference>
<dbReference type="HOGENOM" id="CLU_504178_0_0_10"/>
<dbReference type="AlphaFoldDB" id="L1NE12"/>
<reference evidence="2 3" key="1">
    <citation type="submission" date="2012-05" db="EMBL/GenBank/DDBJ databases">
        <authorList>
            <person name="Weinstock G."/>
            <person name="Sodergren E."/>
            <person name="Lobos E.A."/>
            <person name="Fulton L."/>
            <person name="Fulton R."/>
            <person name="Courtney L."/>
            <person name="Fronick C."/>
            <person name="O'Laughlin M."/>
            <person name="Godfrey J."/>
            <person name="Wilson R.M."/>
            <person name="Miner T."/>
            <person name="Farmer C."/>
            <person name="Delehaunty K."/>
            <person name="Cordes M."/>
            <person name="Minx P."/>
            <person name="Tomlinson C."/>
            <person name="Chen J."/>
            <person name="Wollam A."/>
            <person name="Pepin K.H."/>
            <person name="Bhonagiri V."/>
            <person name="Zhang X."/>
            <person name="Suruliraj S."/>
            <person name="Warren W."/>
            <person name="Mitreva M."/>
            <person name="Mardis E.R."/>
            <person name="Wilson R.K."/>
        </authorList>
    </citation>
    <scope>NUCLEOTIDE SEQUENCE [LARGE SCALE GENOMIC DNA]</scope>
    <source>
        <strain evidence="2 3">F0037</strain>
    </source>
</reference>
<comment type="caution">
    <text evidence="2">The sequence shown here is derived from an EMBL/GenBank/DDBJ whole genome shotgun (WGS) entry which is preliminary data.</text>
</comment>
<proteinExistence type="predicted"/>
<dbReference type="PROSITE" id="PS51257">
    <property type="entry name" value="PROKAR_LIPOPROTEIN"/>
    <property type="match status" value="1"/>
</dbReference>
<evidence type="ECO:0000313" key="2">
    <source>
        <dbReference type="EMBL" id="EKY01515.1"/>
    </source>
</evidence>
<dbReference type="PATRIC" id="fig|1127696.3.peg.813"/>
<feature type="chain" id="PRO_5003955076" description="DUF4836 domain-containing protein" evidence="1">
    <location>
        <begin position="26"/>
        <end position="540"/>
    </location>
</feature>
<feature type="signal peptide" evidence="1">
    <location>
        <begin position="1"/>
        <end position="25"/>
    </location>
</feature>
<name>L1NE12_9PORP</name>
<organism evidence="2 3">
    <name type="scientific">Porphyromonas catoniae F0037</name>
    <dbReference type="NCBI Taxonomy" id="1127696"/>
    <lineage>
        <taxon>Bacteria</taxon>
        <taxon>Pseudomonadati</taxon>
        <taxon>Bacteroidota</taxon>
        <taxon>Bacteroidia</taxon>
        <taxon>Bacteroidales</taxon>
        <taxon>Porphyromonadaceae</taxon>
        <taxon>Porphyromonas</taxon>
    </lineage>
</organism>
<sequence length="540" mass="60332">MKAKLRHFVSALAVLAIALSSCSKSKVYEQVIPDDADFIIAISVDQLVKKSEIRSSENKALREVIFSKSKENVGKVFKPIVEDPKKSGLDFSSPIYFFQTPDFEAGILARVSDQGKLRDFIKQIIELGENKPQMVEKDGITLIVDDKGGENSACAFSKDALLILSRTDSSSKDVRAELTRLINLKEGKRYYQRAAFKELKSKDADIACILEYSRLQRLASDYATPMFPLQKGLTDIQTVMHFTFEKGRMVGNFKYTSENKDALKKYQELYKSLMPQKTKNVFEKYLPKNNFFTLNGFIDGTKASSFYKDSPEFTPYLEALSEMGLDPNQLSSLFDGEVAFTVNSFMPVGGKIGMVLYSQGKTPTAVDQIASAIRSYINGMDSLERLADKGDVDGELYYYSDRITLETQGEHQYMAKKGNDPELYFGHKDGVNYLAVGTEGKDILFKEQAPSVKDAAYASILKGHSMAMAVDFNYIFTGSPIGGMIGAFLPPKIFEKIKTFSYLSMSGNGEEGQMELKLTTKDNPLKLITDIIRLLATNEK</sequence>